<dbReference type="Proteomes" id="UP001176432">
    <property type="component" value="Unassembled WGS sequence"/>
</dbReference>
<proteinExistence type="predicted"/>
<dbReference type="RefSeq" id="WP_016537358.1">
    <property type="nucleotide sequence ID" value="NZ_CP083834.1"/>
</dbReference>
<feature type="domain" description="Lysozyme inhibitor LprI-like N-terminal" evidence="1">
    <location>
        <begin position="193"/>
        <end position="248"/>
    </location>
</feature>
<gene>
    <name evidence="2" type="ORF">Q5934_15335</name>
</gene>
<comment type="caution">
    <text evidence="2">The sequence shown here is derived from an EMBL/GenBank/DDBJ whole genome shotgun (WGS) entry which is preliminary data.</text>
</comment>
<name>A0AAW7ZTF6_ENTAS</name>
<evidence type="ECO:0000313" key="3">
    <source>
        <dbReference type="Proteomes" id="UP001176432"/>
    </source>
</evidence>
<protein>
    <submittedName>
        <fullName evidence="2">Lysozyme inhibitor LprI family protein</fullName>
    </submittedName>
</protein>
<accession>A0AAW7ZTF6</accession>
<reference evidence="2" key="1">
    <citation type="submission" date="2023-07" db="EMBL/GenBank/DDBJ databases">
        <title>Isolates cultured from stool samples of acute diarrhea patients.</title>
        <authorList>
            <person name="Jiang S."/>
        </authorList>
    </citation>
    <scope>NUCLEOTIDE SEQUENCE</scope>
    <source>
        <strain evidence="2">L4424</strain>
    </source>
</reference>
<organism evidence="2 3">
    <name type="scientific">Enterobacter asburiae</name>
    <dbReference type="NCBI Taxonomy" id="61645"/>
    <lineage>
        <taxon>Bacteria</taxon>
        <taxon>Pseudomonadati</taxon>
        <taxon>Pseudomonadota</taxon>
        <taxon>Gammaproteobacteria</taxon>
        <taxon>Enterobacterales</taxon>
        <taxon>Enterobacteriaceae</taxon>
        <taxon>Enterobacter</taxon>
        <taxon>Enterobacter cloacae complex</taxon>
    </lineage>
</organism>
<dbReference type="EMBL" id="JAUPXB010000001">
    <property type="protein sequence ID" value="MDO7922841.1"/>
    <property type="molecule type" value="Genomic_DNA"/>
</dbReference>
<dbReference type="AlphaFoldDB" id="A0AAW7ZTF6"/>
<evidence type="ECO:0000313" key="2">
    <source>
        <dbReference type="EMBL" id="MDO7922841.1"/>
    </source>
</evidence>
<evidence type="ECO:0000259" key="1">
    <source>
        <dbReference type="Pfam" id="PF07007"/>
    </source>
</evidence>
<dbReference type="InterPro" id="IPR009739">
    <property type="entry name" value="LprI-like_N"/>
</dbReference>
<sequence>MTILIKTLKIMASGVVFVSGITTATSTVYFLPEAKSAGVASSDKNALMFLGMDRDVNLKGICFAMTKQSSSIVPLVDITATTDNGRFTMHGLRPKNNDDTKELVCSLGSEAGDFLTGISKSTVVNVKLDFNGEIRSYSFNTTEFGKILTTNGQDVWEEAAKGYAQGVRAPVFYGSGSEAPKNNKVTSNVDTPSYEASDEKLNAVWKRLSPETRKRLLPSQREWIKQKSACNNEQKCLIDMTNNRIRELESEHGK</sequence>
<dbReference type="Pfam" id="PF07007">
    <property type="entry name" value="LprI"/>
    <property type="match status" value="1"/>
</dbReference>